<gene>
    <name evidence="2" type="ORF">LMF89_24755</name>
</gene>
<keyword evidence="1" id="KW-1133">Transmembrane helix</keyword>
<keyword evidence="3" id="KW-1185">Reference proteome</keyword>
<organism evidence="2 3">
    <name type="scientific">Pelosinus baikalensis</name>
    <dbReference type="NCBI Taxonomy" id="2892015"/>
    <lineage>
        <taxon>Bacteria</taxon>
        <taxon>Bacillati</taxon>
        <taxon>Bacillota</taxon>
        <taxon>Negativicutes</taxon>
        <taxon>Selenomonadales</taxon>
        <taxon>Sporomusaceae</taxon>
        <taxon>Pelosinus</taxon>
    </lineage>
</organism>
<keyword evidence="1" id="KW-0812">Transmembrane</keyword>
<name>A0ABS8HZX5_9FIRM</name>
<feature type="transmembrane region" description="Helical" evidence="1">
    <location>
        <begin position="92"/>
        <end position="111"/>
    </location>
</feature>
<protein>
    <submittedName>
        <fullName evidence="2">Uncharacterized protein</fullName>
    </submittedName>
</protein>
<proteinExistence type="predicted"/>
<reference evidence="2" key="1">
    <citation type="submission" date="2021-11" db="EMBL/GenBank/DDBJ databases">
        <title>Description of a new species Pelosinus isolated from the bottom sediments of Lake Baikal.</title>
        <authorList>
            <person name="Zakharyuk A."/>
        </authorList>
    </citation>
    <scope>NUCLEOTIDE SEQUENCE</scope>
    <source>
        <strain evidence="2">Bkl1</strain>
    </source>
</reference>
<feature type="transmembrane region" description="Helical" evidence="1">
    <location>
        <begin position="6"/>
        <end position="24"/>
    </location>
</feature>
<dbReference type="EMBL" id="JAJHJB010000077">
    <property type="protein sequence ID" value="MCC5468550.1"/>
    <property type="molecule type" value="Genomic_DNA"/>
</dbReference>
<dbReference type="RefSeq" id="WP_229537430.1">
    <property type="nucleotide sequence ID" value="NZ_JAJHJB010000077.1"/>
</dbReference>
<dbReference type="Proteomes" id="UP001165492">
    <property type="component" value="Unassembled WGS sequence"/>
</dbReference>
<keyword evidence="1" id="KW-0472">Membrane</keyword>
<evidence type="ECO:0000256" key="1">
    <source>
        <dbReference type="SAM" id="Phobius"/>
    </source>
</evidence>
<evidence type="ECO:0000313" key="2">
    <source>
        <dbReference type="EMBL" id="MCC5468550.1"/>
    </source>
</evidence>
<comment type="caution">
    <text evidence="2">The sequence shown here is derived from an EMBL/GenBank/DDBJ whole genome shotgun (WGS) entry which is preliminary data.</text>
</comment>
<feature type="transmembrane region" description="Helical" evidence="1">
    <location>
        <begin position="123"/>
        <end position="144"/>
    </location>
</feature>
<accession>A0ABS8HZX5</accession>
<sequence length="155" mass="18087">MLVFFAVLFISILVFICYVNFRVITKFDNTIKFWETLIPVWNTYILAKQVMSKPGLYTSGIFIIGLVSVFVMMQILGWSFPTEKTMTQLHNYRWFFDLLKIIYAILTAYLWGEVAQALGKNRWLHRVMAFLSLPLIITVPIMAFDSSQPVKKSQE</sequence>
<feature type="transmembrane region" description="Helical" evidence="1">
    <location>
        <begin position="56"/>
        <end position="80"/>
    </location>
</feature>
<evidence type="ECO:0000313" key="3">
    <source>
        <dbReference type="Proteomes" id="UP001165492"/>
    </source>
</evidence>